<dbReference type="GO" id="GO:0016655">
    <property type="term" value="F:oxidoreductase activity, acting on NAD(P)H, quinone or similar compound as acceptor"/>
    <property type="evidence" value="ECO:0007669"/>
    <property type="project" value="InterPro"/>
</dbReference>
<dbReference type="GO" id="GO:0009055">
    <property type="term" value="F:electron transfer activity"/>
    <property type="evidence" value="ECO:0007669"/>
    <property type="project" value="UniProtKB-UniRule"/>
</dbReference>
<evidence type="ECO:0000256" key="6">
    <source>
        <dbReference type="HAMAP-Rule" id="MF_01216"/>
    </source>
</evidence>
<comment type="catalytic activity">
    <reaction evidence="6">
        <text>2 a quinone + NADH + H(+) = 2 a 1,4-benzosemiquinone + NAD(+)</text>
        <dbReference type="Rhea" id="RHEA:65952"/>
        <dbReference type="ChEBI" id="CHEBI:15378"/>
        <dbReference type="ChEBI" id="CHEBI:57540"/>
        <dbReference type="ChEBI" id="CHEBI:57945"/>
        <dbReference type="ChEBI" id="CHEBI:132124"/>
        <dbReference type="ChEBI" id="CHEBI:134225"/>
    </reaction>
</comment>
<dbReference type="InterPro" id="IPR050104">
    <property type="entry name" value="FMN-dep_NADH:Q_OxRdtase_AzoR1"/>
</dbReference>
<comment type="cofactor">
    <cofactor evidence="6">
        <name>FMN</name>
        <dbReference type="ChEBI" id="CHEBI:58210"/>
    </cofactor>
    <text evidence="6">Binds 1 FMN per subunit.</text>
</comment>
<comment type="subunit">
    <text evidence="6">Homodimer.</text>
</comment>
<keyword evidence="1 6" id="KW-0285">Flavoprotein</keyword>
<dbReference type="OrthoDB" id="9805013at2"/>
<accession>A0A1H1YGR0</accession>
<dbReference type="InterPro" id="IPR029039">
    <property type="entry name" value="Flavoprotein-like_sf"/>
</dbReference>
<dbReference type="PANTHER" id="PTHR43741">
    <property type="entry name" value="FMN-DEPENDENT NADH-AZOREDUCTASE 1"/>
    <property type="match status" value="1"/>
</dbReference>
<dbReference type="AlphaFoldDB" id="A0A1H1YGR0"/>
<dbReference type="GO" id="GO:0010181">
    <property type="term" value="F:FMN binding"/>
    <property type="evidence" value="ECO:0007669"/>
    <property type="project" value="UniProtKB-UniRule"/>
</dbReference>
<dbReference type="EC" id="1.7.1.17" evidence="6"/>
<dbReference type="EMBL" id="LT629772">
    <property type="protein sequence ID" value="SDT20206.1"/>
    <property type="molecule type" value="Genomic_DNA"/>
</dbReference>
<feature type="binding site" evidence="6">
    <location>
        <position position="10"/>
    </location>
    <ligand>
        <name>FMN</name>
        <dbReference type="ChEBI" id="CHEBI:58210"/>
    </ligand>
</feature>
<dbReference type="InterPro" id="IPR003680">
    <property type="entry name" value="Flavodoxin_fold"/>
</dbReference>
<dbReference type="Gene3D" id="3.40.50.360">
    <property type="match status" value="1"/>
</dbReference>
<feature type="domain" description="Flavodoxin-like fold" evidence="7">
    <location>
        <begin position="4"/>
        <end position="197"/>
    </location>
</feature>
<name>A0A1H1YGR0_9ACTN</name>
<dbReference type="PANTHER" id="PTHR43741:SF4">
    <property type="entry name" value="FMN-DEPENDENT NADH:QUINONE OXIDOREDUCTASE"/>
    <property type="match status" value="1"/>
</dbReference>
<dbReference type="EC" id="1.6.5.-" evidence="6"/>
<dbReference type="STRING" id="630515.SAMN04489812_4553"/>
<protein>
    <recommendedName>
        <fullName evidence="6">FMN dependent NADH:quinone oxidoreductase</fullName>
        <ecNumber evidence="6">1.6.5.-</ecNumber>
    </recommendedName>
    <alternativeName>
        <fullName evidence="6">Azo-dye reductase</fullName>
    </alternativeName>
    <alternativeName>
        <fullName evidence="6">FMN-dependent NADH-azo compound oxidoreductase</fullName>
    </alternativeName>
    <alternativeName>
        <fullName evidence="6">FMN-dependent NADH-azoreductase</fullName>
        <ecNumber evidence="6">1.7.1.17</ecNumber>
    </alternativeName>
</protein>
<feature type="binding site" evidence="6">
    <location>
        <begin position="138"/>
        <end position="141"/>
    </location>
    <ligand>
        <name>FMN</name>
        <dbReference type="ChEBI" id="CHEBI:58210"/>
    </ligand>
</feature>
<dbReference type="Proteomes" id="UP000199103">
    <property type="component" value="Chromosome I"/>
</dbReference>
<comment type="catalytic activity">
    <reaction evidence="5">
        <text>N,N-dimethyl-1,4-phenylenediamine + anthranilate + 2 NAD(+) = 2-(4-dimethylaminophenyl)diazenylbenzoate + 2 NADH + 2 H(+)</text>
        <dbReference type="Rhea" id="RHEA:55872"/>
        <dbReference type="ChEBI" id="CHEBI:15378"/>
        <dbReference type="ChEBI" id="CHEBI:15783"/>
        <dbReference type="ChEBI" id="CHEBI:16567"/>
        <dbReference type="ChEBI" id="CHEBI:57540"/>
        <dbReference type="ChEBI" id="CHEBI:57945"/>
        <dbReference type="ChEBI" id="CHEBI:71579"/>
        <dbReference type="EC" id="1.7.1.17"/>
    </reaction>
    <physiologicalReaction direction="right-to-left" evidence="5">
        <dbReference type="Rhea" id="RHEA:55874"/>
    </physiologicalReaction>
</comment>
<evidence type="ECO:0000313" key="8">
    <source>
        <dbReference type="EMBL" id="SDT20206.1"/>
    </source>
</evidence>
<keyword evidence="3 6" id="KW-0560">Oxidoreductase</keyword>
<dbReference type="RefSeq" id="WP_091527643.1">
    <property type="nucleotide sequence ID" value="NZ_LT629772.1"/>
</dbReference>
<sequence>MPTLLQLDSSADLDNSVSRAVTASFVDAWRGLSPDHRVVRRDLHTDPLPHLADAALHWPPRLRSADANPPADAEALQRQIIDELIAADAVVVGAPMYNYSLPSTLKAWIDYIHVPGVTTPFDDDSQPMAGRPAVIISSRGGIYDPGTANDGWDHTVPPLQIILGDALGMEVSVITASRTLSAVVPGLAAEADRAAAELDAAHRRAVELAVAAGSS</sequence>
<keyword evidence="4 6" id="KW-0520">NAD</keyword>
<comment type="caution">
    <text evidence="6">Lacks conserved residue(s) required for the propagation of feature annotation.</text>
</comment>
<evidence type="ECO:0000256" key="3">
    <source>
        <dbReference type="ARBA" id="ARBA00023002"/>
    </source>
</evidence>
<dbReference type="HAMAP" id="MF_01216">
    <property type="entry name" value="Azoreductase_type1"/>
    <property type="match status" value="1"/>
</dbReference>
<comment type="similarity">
    <text evidence="6">Belongs to the azoreductase type 1 family.</text>
</comment>
<evidence type="ECO:0000256" key="5">
    <source>
        <dbReference type="ARBA" id="ARBA00048542"/>
    </source>
</evidence>
<proteinExistence type="inferred from homology"/>
<dbReference type="GO" id="GO:0016652">
    <property type="term" value="F:oxidoreductase activity, acting on NAD(P)H as acceptor"/>
    <property type="evidence" value="ECO:0007669"/>
    <property type="project" value="UniProtKB-UniRule"/>
</dbReference>
<dbReference type="InterPro" id="IPR023048">
    <property type="entry name" value="NADH:quinone_OxRdtase_FMN_depd"/>
</dbReference>
<reference evidence="8 9" key="1">
    <citation type="submission" date="2016-10" db="EMBL/GenBank/DDBJ databases">
        <authorList>
            <person name="de Groot N.N."/>
        </authorList>
    </citation>
    <scope>NUCLEOTIDE SEQUENCE [LARGE SCALE GENOMIC DNA]</scope>
    <source>
        <strain evidence="8 9">DSM 21800</strain>
    </source>
</reference>
<dbReference type="Pfam" id="PF02525">
    <property type="entry name" value="Flavodoxin_2"/>
    <property type="match status" value="1"/>
</dbReference>
<evidence type="ECO:0000259" key="7">
    <source>
        <dbReference type="Pfam" id="PF02525"/>
    </source>
</evidence>
<dbReference type="SUPFAM" id="SSF52218">
    <property type="entry name" value="Flavoproteins"/>
    <property type="match status" value="1"/>
</dbReference>
<keyword evidence="2 6" id="KW-0288">FMN</keyword>
<gene>
    <name evidence="6" type="primary">azoR</name>
    <name evidence="8" type="ORF">SAMN04489812_4553</name>
</gene>
<organism evidence="8 9">
    <name type="scientific">Microlunatus soli</name>
    <dbReference type="NCBI Taxonomy" id="630515"/>
    <lineage>
        <taxon>Bacteria</taxon>
        <taxon>Bacillati</taxon>
        <taxon>Actinomycetota</taxon>
        <taxon>Actinomycetes</taxon>
        <taxon>Propionibacteriales</taxon>
        <taxon>Propionibacteriaceae</taxon>
        <taxon>Microlunatus</taxon>
    </lineage>
</organism>
<comment type="function">
    <text evidence="6">Also exhibits azoreductase activity. Catalyzes the reductive cleavage of the azo bond in aromatic azo compounds to the corresponding amines.</text>
</comment>
<keyword evidence="9" id="KW-1185">Reference proteome</keyword>
<feature type="binding site" evidence="6">
    <location>
        <begin position="16"/>
        <end position="18"/>
    </location>
    <ligand>
        <name>FMN</name>
        <dbReference type="ChEBI" id="CHEBI:58210"/>
    </ligand>
</feature>
<evidence type="ECO:0000256" key="1">
    <source>
        <dbReference type="ARBA" id="ARBA00022630"/>
    </source>
</evidence>
<evidence type="ECO:0000313" key="9">
    <source>
        <dbReference type="Proteomes" id="UP000199103"/>
    </source>
</evidence>
<comment type="function">
    <text evidence="6">Quinone reductase that provides resistance to thiol-specific stress caused by electrophilic quinones.</text>
</comment>
<evidence type="ECO:0000256" key="4">
    <source>
        <dbReference type="ARBA" id="ARBA00023027"/>
    </source>
</evidence>
<evidence type="ECO:0000256" key="2">
    <source>
        <dbReference type="ARBA" id="ARBA00022643"/>
    </source>
</evidence>